<name>A0A9X3SD53_9ACTN</name>
<protein>
    <recommendedName>
        <fullName evidence="5">Bacterial Ig-like domain-containing protein</fullName>
    </recommendedName>
</protein>
<evidence type="ECO:0000256" key="2">
    <source>
        <dbReference type="SAM" id="SignalP"/>
    </source>
</evidence>
<keyword evidence="4" id="KW-1185">Reference proteome</keyword>
<accession>A0A9X3SD53</accession>
<evidence type="ECO:0000313" key="3">
    <source>
        <dbReference type="EMBL" id="MDA0183290.1"/>
    </source>
</evidence>
<dbReference type="AlphaFoldDB" id="A0A9X3SD53"/>
<gene>
    <name evidence="3" type="ORF">OJ997_23465</name>
</gene>
<comment type="caution">
    <text evidence="3">The sequence shown here is derived from an EMBL/GenBank/DDBJ whole genome shotgun (WGS) entry which is preliminary data.</text>
</comment>
<sequence length="1026" mass="106854">MTRLAVLVLTSIALLLGLTSAASAAGVTITDGPEGLTNDATPAFAFTSADATECRLDTGPWLDCTEQYVVPTLTDGGHIFVVRTKDRAANAIRSFTVDTVAPTLELDSSELVATDTRATVSFTAEPGASTVCAIDGEDGDECATPFTTSDLKNGHHSITVIAVDDAGNRSVASKLVRVEASPPETTLEGITGQTKERTPKYALASSRARSTFECKVDDGAWATCEAAWTTPELAAGKHTLQARATDAAGNLDASPALVEVEVKDCVDKLTIGVLEAVGDCFAKNADGYYQAEGAVKLNGITINALAGRPLVFDPAKRKVSLGKIQLRIAGIVLYQGQLEYTVPEGDKVTLAKFDLATHSRTDAPTQDGEDTEGALDLQGDDGANVQGFDLKGSAKLELLKGGKALLSANIELPKVFTDAEGKGLTGAIQVASDNTRGVHIQGIQVDAPLAFMGKVEVHKLHLSFNGERNGDATATCNAESPGLRWDGGAEKIVLPTKDKLTVESVGMGFADGAFSYAKGTLNWPSPGKSIGGGIRVQKISISVCAGDPFKAEGRIALTAMPDDAGNPRLTIPNAGLLFTGGDPWTLRAEAPTAVLKLDRDYTFSDVFVQYASNGAIDFGARLKFALGLKGSVPIGTLDASVTIDAGIKGWIQGSAFNADIDAEGCFAGKFTVADALPVNIPKGLCPGVTGVVSSKGIALCGNLELDGKKLGGVGAGYEWGGDLKFMAGTCDVARWRAQRPQASAAAPGAKSVELPKGARGVLVAVRGIGAAPELELRGPGGTVVRTARDTNEVVKTKAGIAFANRGEKTTYVVLAAPRGGRWTVKPLGETAIAEVKTAGMRPAPAVTAKVAGKALRYRIKRATGQKVTFLEEGRGVSRTIGAVSTGGRGQLRFAPADGPGGRRKVVALVEQDGLPRKRVTVATFKAPPRTKPGKPAKLQVSGAGARASRATPLTIKWGAAKRAARYGVTVELRDGRRLFFLRDADERVVRIPGADRAELVDVRVVGLRADNGAGPAATANTTNKRD</sequence>
<dbReference type="EMBL" id="JAPDDP010000050">
    <property type="protein sequence ID" value="MDA0183290.1"/>
    <property type="molecule type" value="Genomic_DNA"/>
</dbReference>
<organism evidence="3 4">
    <name type="scientific">Solirubrobacter phytolaccae</name>
    <dbReference type="NCBI Taxonomy" id="1404360"/>
    <lineage>
        <taxon>Bacteria</taxon>
        <taxon>Bacillati</taxon>
        <taxon>Actinomycetota</taxon>
        <taxon>Thermoleophilia</taxon>
        <taxon>Solirubrobacterales</taxon>
        <taxon>Solirubrobacteraceae</taxon>
        <taxon>Solirubrobacter</taxon>
    </lineage>
</organism>
<feature type="signal peptide" evidence="2">
    <location>
        <begin position="1"/>
        <end position="24"/>
    </location>
</feature>
<dbReference type="Proteomes" id="UP001147653">
    <property type="component" value="Unassembled WGS sequence"/>
</dbReference>
<feature type="chain" id="PRO_5040986862" description="Bacterial Ig-like domain-containing protein" evidence="2">
    <location>
        <begin position="25"/>
        <end position="1026"/>
    </location>
</feature>
<keyword evidence="2" id="KW-0732">Signal</keyword>
<feature type="region of interest" description="Disordered" evidence="1">
    <location>
        <begin position="926"/>
        <end position="945"/>
    </location>
</feature>
<evidence type="ECO:0000256" key="1">
    <source>
        <dbReference type="SAM" id="MobiDB-lite"/>
    </source>
</evidence>
<reference evidence="3" key="1">
    <citation type="submission" date="2022-10" db="EMBL/GenBank/DDBJ databases">
        <title>The WGS of Solirubrobacter phytolaccae KCTC 29190.</title>
        <authorList>
            <person name="Jiang Z."/>
        </authorList>
    </citation>
    <scope>NUCLEOTIDE SEQUENCE</scope>
    <source>
        <strain evidence="3">KCTC 29190</strain>
    </source>
</reference>
<proteinExistence type="predicted"/>
<evidence type="ECO:0000313" key="4">
    <source>
        <dbReference type="Proteomes" id="UP001147653"/>
    </source>
</evidence>
<dbReference type="Gene3D" id="3.30.420.430">
    <property type="match status" value="1"/>
</dbReference>
<dbReference type="RefSeq" id="WP_270027683.1">
    <property type="nucleotide sequence ID" value="NZ_JAPDDP010000050.1"/>
</dbReference>
<evidence type="ECO:0008006" key="5">
    <source>
        <dbReference type="Google" id="ProtNLM"/>
    </source>
</evidence>